<evidence type="ECO:0000256" key="9">
    <source>
        <dbReference type="SAM" id="Phobius"/>
    </source>
</evidence>
<keyword evidence="5" id="KW-0547">Nucleotide-binding</keyword>
<keyword evidence="13" id="KW-1185">Reference proteome</keyword>
<dbReference type="EMBL" id="FNND01000008">
    <property type="protein sequence ID" value="SDX10039.1"/>
    <property type="molecule type" value="Genomic_DNA"/>
</dbReference>
<dbReference type="SUPFAM" id="SSF90123">
    <property type="entry name" value="ABC transporter transmembrane region"/>
    <property type="match status" value="1"/>
</dbReference>
<evidence type="ECO:0000256" key="2">
    <source>
        <dbReference type="ARBA" id="ARBA00022448"/>
    </source>
</evidence>
<evidence type="ECO:0000313" key="13">
    <source>
        <dbReference type="Proteomes" id="UP000182771"/>
    </source>
</evidence>
<sequence>MIRNLSYIIHLNPRGAWRSVLWELVHSGFITTPSGILLLVVWELFKEQPNTSLIWTMVGVMCLLLLLQFFVASRSLVSSNLLAYDLSKDIRIKLGNHLQRLSLGFFKKRDSGEIGSVIMQDVASFEHIFSHSFGHITAALFGTLMLSGFLFYCDWRLTLCLWIALLLIVPFLKLGTFLVDKWELSKGQVKARNEVAAKFLEYVQGIRHLKSYGLIGDHNLSLDKAYADLRQKSIRLEAVPGPTVTMAYIVLEIGFILMLALGLYYLTHHEITIPVLMVFLILGYNLYNPVKVVLVDYLMLRYMNESLTRVIEVLEEPTMDTAENEFPTHFDIAFHEVDFAYLPDKLTLSSLNFTIPEHSMVALVGHSGSGKTTIASLIARFWDVTKGRITIGGVDIRHIPTDRFYGLISEVFQEVYLFDDTIYNNIKIGNPQATEAQIIAAAERAQVLSFAQELPQGMHTPVGEGGNRLSGGEKQRISIARALLKDAPIILLDEATASLDPENEIYIQQAIEELVKDKTVVVIAHKLSTIKHADKILVLEDGKLAQAGTHDELLAQKGLYERLWTLQQTSNGWKLISK</sequence>
<keyword evidence="7 9" id="KW-1133">Transmembrane helix</keyword>
<feature type="transmembrane region" description="Helical" evidence="9">
    <location>
        <begin position="159"/>
        <end position="179"/>
    </location>
</feature>
<dbReference type="InterPro" id="IPR003593">
    <property type="entry name" value="AAA+_ATPase"/>
</dbReference>
<evidence type="ECO:0000256" key="6">
    <source>
        <dbReference type="ARBA" id="ARBA00022840"/>
    </source>
</evidence>
<evidence type="ECO:0000256" key="7">
    <source>
        <dbReference type="ARBA" id="ARBA00022989"/>
    </source>
</evidence>
<dbReference type="SUPFAM" id="SSF52540">
    <property type="entry name" value="P-loop containing nucleoside triphosphate hydrolases"/>
    <property type="match status" value="1"/>
</dbReference>
<dbReference type="PANTHER" id="PTHR24221:SF397">
    <property type="entry name" value="ABC TRANSPORTER, ATP-BINDING TRANSMEMBRANE PROTEIN"/>
    <property type="match status" value="1"/>
</dbReference>
<proteinExistence type="predicted"/>
<dbReference type="GO" id="GO:0005886">
    <property type="term" value="C:plasma membrane"/>
    <property type="evidence" value="ECO:0007669"/>
    <property type="project" value="UniProtKB-SubCell"/>
</dbReference>
<dbReference type="PROSITE" id="PS50929">
    <property type="entry name" value="ABC_TM1F"/>
    <property type="match status" value="1"/>
</dbReference>
<feature type="transmembrane region" description="Helical" evidence="9">
    <location>
        <begin position="20"/>
        <end position="41"/>
    </location>
</feature>
<accession>A0A1H2YZR5</accession>
<dbReference type="GO" id="GO:0016887">
    <property type="term" value="F:ATP hydrolysis activity"/>
    <property type="evidence" value="ECO:0007669"/>
    <property type="project" value="InterPro"/>
</dbReference>
<dbReference type="GO" id="GO:0140359">
    <property type="term" value="F:ABC-type transporter activity"/>
    <property type="evidence" value="ECO:0007669"/>
    <property type="project" value="InterPro"/>
</dbReference>
<keyword evidence="2" id="KW-0813">Transport</keyword>
<dbReference type="PANTHER" id="PTHR24221">
    <property type="entry name" value="ATP-BINDING CASSETTE SUB-FAMILY B"/>
    <property type="match status" value="1"/>
</dbReference>
<dbReference type="InterPro" id="IPR027417">
    <property type="entry name" value="P-loop_NTPase"/>
</dbReference>
<feature type="transmembrane region" description="Helical" evidence="9">
    <location>
        <begin position="133"/>
        <end position="152"/>
    </location>
</feature>
<protein>
    <submittedName>
        <fullName evidence="12">ATP-binding cassette, subfamily B</fullName>
    </submittedName>
</protein>
<comment type="caution">
    <text evidence="12">The sequence shown here is derived from an EMBL/GenBank/DDBJ whole genome shotgun (WGS) entry which is preliminary data.</text>
</comment>
<name>A0A1H2YZR5_9FLAO</name>
<dbReference type="InterPro" id="IPR011527">
    <property type="entry name" value="ABC1_TM_dom"/>
</dbReference>
<dbReference type="InterPro" id="IPR003439">
    <property type="entry name" value="ABC_transporter-like_ATP-bd"/>
</dbReference>
<feature type="domain" description="ABC transporter" evidence="10">
    <location>
        <begin position="332"/>
        <end position="566"/>
    </location>
</feature>
<feature type="transmembrane region" description="Helical" evidence="9">
    <location>
        <begin position="271"/>
        <end position="287"/>
    </location>
</feature>
<evidence type="ECO:0000259" key="10">
    <source>
        <dbReference type="PROSITE" id="PS50893"/>
    </source>
</evidence>
<keyword evidence="3" id="KW-1003">Cell membrane</keyword>
<dbReference type="GO" id="GO:0034040">
    <property type="term" value="F:ATPase-coupled lipid transmembrane transporter activity"/>
    <property type="evidence" value="ECO:0007669"/>
    <property type="project" value="TreeGrafter"/>
</dbReference>
<dbReference type="Pfam" id="PF00664">
    <property type="entry name" value="ABC_membrane"/>
    <property type="match status" value="1"/>
</dbReference>
<dbReference type="Pfam" id="PF00005">
    <property type="entry name" value="ABC_tran"/>
    <property type="match status" value="1"/>
</dbReference>
<feature type="domain" description="ABC transmembrane type-1" evidence="11">
    <location>
        <begin position="27"/>
        <end position="290"/>
    </location>
</feature>
<gene>
    <name evidence="12" type="ORF">SAMN05444420_10863</name>
</gene>
<dbReference type="SMART" id="SM00382">
    <property type="entry name" value="AAA"/>
    <property type="match status" value="1"/>
</dbReference>
<dbReference type="Proteomes" id="UP000182771">
    <property type="component" value="Unassembled WGS sequence"/>
</dbReference>
<evidence type="ECO:0000256" key="8">
    <source>
        <dbReference type="ARBA" id="ARBA00023136"/>
    </source>
</evidence>
<comment type="subcellular location">
    <subcellularLocation>
        <location evidence="1">Cell membrane</location>
        <topology evidence="1">Multi-pass membrane protein</topology>
    </subcellularLocation>
</comment>
<dbReference type="InterPro" id="IPR036640">
    <property type="entry name" value="ABC1_TM_sf"/>
</dbReference>
<dbReference type="AlphaFoldDB" id="A0A1H2YZR5"/>
<dbReference type="Gene3D" id="3.40.50.300">
    <property type="entry name" value="P-loop containing nucleotide triphosphate hydrolases"/>
    <property type="match status" value="1"/>
</dbReference>
<dbReference type="CDD" id="cd07346">
    <property type="entry name" value="ABC_6TM_exporters"/>
    <property type="match status" value="1"/>
</dbReference>
<reference evidence="12 13" key="1">
    <citation type="submission" date="2016-10" db="EMBL/GenBank/DDBJ databases">
        <authorList>
            <person name="Varghese N."/>
            <person name="Submissions S."/>
        </authorList>
    </citation>
    <scope>NUCLEOTIDE SEQUENCE [LARGE SCALE GENOMIC DNA]</scope>
    <source>
        <strain evidence="12 13">DSM 11449</strain>
    </source>
</reference>
<evidence type="ECO:0000256" key="5">
    <source>
        <dbReference type="ARBA" id="ARBA00022741"/>
    </source>
</evidence>
<dbReference type="InterPro" id="IPR017871">
    <property type="entry name" value="ABC_transporter-like_CS"/>
</dbReference>
<evidence type="ECO:0000256" key="3">
    <source>
        <dbReference type="ARBA" id="ARBA00022475"/>
    </source>
</evidence>
<dbReference type="GeneID" id="85016011"/>
<dbReference type="RefSeq" id="WP_074698879.1">
    <property type="nucleotide sequence ID" value="NZ_FNND01000008.1"/>
</dbReference>
<dbReference type="GO" id="GO:0005524">
    <property type="term" value="F:ATP binding"/>
    <property type="evidence" value="ECO:0007669"/>
    <property type="project" value="UniProtKB-KW"/>
</dbReference>
<dbReference type="PROSITE" id="PS50893">
    <property type="entry name" value="ABC_TRANSPORTER_2"/>
    <property type="match status" value="1"/>
</dbReference>
<organism evidence="12 13">
    <name type="scientific">Capnocytophaga granulosa</name>
    <dbReference type="NCBI Taxonomy" id="45242"/>
    <lineage>
        <taxon>Bacteria</taxon>
        <taxon>Pseudomonadati</taxon>
        <taxon>Bacteroidota</taxon>
        <taxon>Flavobacteriia</taxon>
        <taxon>Flavobacteriales</taxon>
        <taxon>Flavobacteriaceae</taxon>
        <taxon>Capnocytophaga</taxon>
    </lineage>
</organism>
<evidence type="ECO:0000259" key="11">
    <source>
        <dbReference type="PROSITE" id="PS50929"/>
    </source>
</evidence>
<dbReference type="OrthoDB" id="9762778at2"/>
<dbReference type="InterPro" id="IPR039421">
    <property type="entry name" value="Type_1_exporter"/>
</dbReference>
<keyword evidence="6 12" id="KW-0067">ATP-binding</keyword>
<keyword evidence="4 9" id="KW-0812">Transmembrane</keyword>
<evidence type="ECO:0000256" key="1">
    <source>
        <dbReference type="ARBA" id="ARBA00004651"/>
    </source>
</evidence>
<keyword evidence="8 9" id="KW-0472">Membrane</keyword>
<feature type="transmembrane region" description="Helical" evidence="9">
    <location>
        <begin position="246"/>
        <end position="266"/>
    </location>
</feature>
<dbReference type="PROSITE" id="PS00211">
    <property type="entry name" value="ABC_TRANSPORTER_1"/>
    <property type="match status" value="1"/>
</dbReference>
<evidence type="ECO:0000313" key="12">
    <source>
        <dbReference type="EMBL" id="SDX10039.1"/>
    </source>
</evidence>
<dbReference type="FunFam" id="3.40.50.300:FF:000221">
    <property type="entry name" value="Multidrug ABC transporter ATP-binding protein"/>
    <property type="match status" value="1"/>
</dbReference>
<feature type="transmembrane region" description="Helical" evidence="9">
    <location>
        <begin position="53"/>
        <end position="72"/>
    </location>
</feature>
<evidence type="ECO:0000256" key="4">
    <source>
        <dbReference type="ARBA" id="ARBA00022692"/>
    </source>
</evidence>
<dbReference type="Gene3D" id="1.20.1560.10">
    <property type="entry name" value="ABC transporter type 1, transmembrane domain"/>
    <property type="match status" value="1"/>
</dbReference>